<dbReference type="Proteomes" id="UP000029669">
    <property type="component" value="Chromosome"/>
</dbReference>
<dbReference type="PANTHER" id="PTHR19288">
    <property type="entry name" value="4-NITROPHENYLPHOSPHATASE-RELATED"/>
    <property type="match status" value="1"/>
</dbReference>
<reference evidence="2" key="1">
    <citation type="journal article" date="2015" name="Genome Announc.">
        <title>Whole-Genome Sequences of 80 Environmental and Clinical Isolates of Burkholderia pseudomallei.</title>
        <authorList>
            <person name="Johnson S.L."/>
            <person name="Baker A.L."/>
            <person name="Chain P.S."/>
            <person name="Currie B.J."/>
            <person name="Daligault H.E."/>
            <person name="Davenport K.W."/>
            <person name="Davis C.B."/>
            <person name="Inglis T.J."/>
            <person name="Kaestli M."/>
            <person name="Koren S."/>
            <person name="Mayo M."/>
            <person name="Merritt A.J."/>
            <person name="Price E.P."/>
            <person name="Sarovich D.S."/>
            <person name="Warner J."/>
            <person name="Rosovitz M.J."/>
        </authorList>
    </citation>
    <scope>NUCLEOTIDE SEQUENCE [LARGE SCALE GENOMIC DNA]</scope>
    <source>
        <strain evidence="2">DSM 2030</strain>
    </source>
</reference>
<dbReference type="InterPro" id="IPR006549">
    <property type="entry name" value="HAD-SF_hydro_IIIA"/>
</dbReference>
<dbReference type="STRING" id="2325.TKV_c11740"/>
<accession>A0A097ARA3</accession>
<dbReference type="GO" id="GO:0008962">
    <property type="term" value="F:phosphatidylglycerophosphatase activity"/>
    <property type="evidence" value="ECO:0007669"/>
    <property type="project" value="InterPro"/>
</dbReference>
<dbReference type="RefSeq" id="WP_049685117.1">
    <property type="nucleotide sequence ID" value="NZ_CP009170.1"/>
</dbReference>
<dbReference type="HOGENOM" id="CLU_056221_4_0_9"/>
<dbReference type="CDD" id="cd16416">
    <property type="entry name" value="HAD_BsYqeG-like"/>
    <property type="match status" value="1"/>
</dbReference>
<dbReference type="OrthoDB" id="9787572at2"/>
<proteinExistence type="predicted"/>
<dbReference type="NCBIfam" id="TIGR01662">
    <property type="entry name" value="HAD-SF-IIIA"/>
    <property type="match status" value="1"/>
</dbReference>
<dbReference type="EMBL" id="CP009170">
    <property type="protein sequence ID" value="AIS52345.1"/>
    <property type="molecule type" value="Genomic_DNA"/>
</dbReference>
<gene>
    <name evidence="1" type="ORF">TKV_c11740</name>
</gene>
<dbReference type="InterPro" id="IPR023214">
    <property type="entry name" value="HAD_sf"/>
</dbReference>
<dbReference type="NCBIfam" id="TIGR01549">
    <property type="entry name" value="HAD-SF-IA-v1"/>
    <property type="match status" value="1"/>
</dbReference>
<organism evidence="1 2">
    <name type="scientific">Thermoanaerobacter kivui</name>
    <name type="common">Acetogenium kivui</name>
    <dbReference type="NCBI Taxonomy" id="2325"/>
    <lineage>
        <taxon>Bacteria</taxon>
        <taxon>Bacillati</taxon>
        <taxon>Bacillota</taxon>
        <taxon>Clostridia</taxon>
        <taxon>Thermoanaerobacterales</taxon>
        <taxon>Thermoanaerobacteraceae</taxon>
        <taxon>Thermoanaerobacter</taxon>
    </lineage>
</organism>
<sequence length="168" mass="19629">MYEKLIPDMIVESVYEIDLNMLKKRGINNLVIDIDNTLVPYKCKLPDKKTIEWFERLKQNGFKICLISNNTERRVNEFREKIGVPGIAWAIKPRKGAFKKALKILNAKPNETALIGDQIFTDILGGKRAGLYTILVKPLSKEEFGWTRLMRRAERHFLKRIEEYGDQF</sequence>
<dbReference type="SUPFAM" id="SSF56784">
    <property type="entry name" value="HAD-like"/>
    <property type="match status" value="1"/>
</dbReference>
<dbReference type="NCBIfam" id="TIGR01668">
    <property type="entry name" value="YqeG_hyp_ppase"/>
    <property type="match status" value="1"/>
</dbReference>
<dbReference type="GO" id="GO:0005737">
    <property type="term" value="C:cytoplasm"/>
    <property type="evidence" value="ECO:0007669"/>
    <property type="project" value="TreeGrafter"/>
</dbReference>
<dbReference type="InterPro" id="IPR006439">
    <property type="entry name" value="HAD-SF_hydro_IA"/>
</dbReference>
<dbReference type="AlphaFoldDB" id="A0A097ARA3"/>
<evidence type="ECO:0000313" key="1">
    <source>
        <dbReference type="EMBL" id="AIS52345.1"/>
    </source>
</evidence>
<name>A0A097ARA3_THEKI</name>
<protein>
    <submittedName>
        <fullName evidence="1">HAD superfamily (Subfamily IIIA) phosphatase</fullName>
    </submittedName>
</protein>
<dbReference type="PANTHER" id="PTHR19288:SF25">
    <property type="entry name" value="PHOSPHATIDYLGLYCEROPHOSPHATASE GEP4, MITOCHONDRIAL"/>
    <property type="match status" value="1"/>
</dbReference>
<dbReference type="eggNOG" id="COG2179">
    <property type="taxonomic scope" value="Bacteria"/>
</dbReference>
<dbReference type="Gene3D" id="3.40.50.1000">
    <property type="entry name" value="HAD superfamily/HAD-like"/>
    <property type="match status" value="1"/>
</dbReference>
<dbReference type="Pfam" id="PF00702">
    <property type="entry name" value="Hydrolase"/>
    <property type="match status" value="1"/>
</dbReference>
<dbReference type="KEGG" id="tki:TKV_c11740"/>
<keyword evidence="2" id="KW-1185">Reference proteome</keyword>
<dbReference type="InterPro" id="IPR010021">
    <property type="entry name" value="PGPP1/Gep4"/>
</dbReference>
<dbReference type="InterPro" id="IPR036412">
    <property type="entry name" value="HAD-like_sf"/>
</dbReference>
<evidence type="ECO:0000313" key="2">
    <source>
        <dbReference type="Proteomes" id="UP000029669"/>
    </source>
</evidence>